<evidence type="ECO:0000313" key="1">
    <source>
        <dbReference type="EMBL" id="KAJ7318672.1"/>
    </source>
</evidence>
<organism evidence="1 2">
    <name type="scientific">Mycena albidolilacea</name>
    <dbReference type="NCBI Taxonomy" id="1033008"/>
    <lineage>
        <taxon>Eukaryota</taxon>
        <taxon>Fungi</taxon>
        <taxon>Dikarya</taxon>
        <taxon>Basidiomycota</taxon>
        <taxon>Agaricomycotina</taxon>
        <taxon>Agaricomycetes</taxon>
        <taxon>Agaricomycetidae</taxon>
        <taxon>Agaricales</taxon>
        <taxon>Marasmiineae</taxon>
        <taxon>Mycenaceae</taxon>
        <taxon>Mycena</taxon>
    </lineage>
</organism>
<dbReference type="Proteomes" id="UP001218218">
    <property type="component" value="Unassembled WGS sequence"/>
</dbReference>
<proteinExistence type="predicted"/>
<dbReference type="EMBL" id="JARIHO010000056">
    <property type="protein sequence ID" value="KAJ7318672.1"/>
    <property type="molecule type" value="Genomic_DNA"/>
</dbReference>
<evidence type="ECO:0000313" key="2">
    <source>
        <dbReference type="Proteomes" id="UP001218218"/>
    </source>
</evidence>
<accession>A0AAD6ZEQ1</accession>
<comment type="caution">
    <text evidence="1">The sequence shown here is derived from an EMBL/GenBank/DDBJ whole genome shotgun (WGS) entry which is preliminary data.</text>
</comment>
<gene>
    <name evidence="1" type="ORF">DFH08DRAFT_1035884</name>
</gene>
<dbReference type="AlphaFoldDB" id="A0AAD6ZEQ1"/>
<protein>
    <submittedName>
        <fullName evidence="1">Uncharacterized protein</fullName>
    </submittedName>
</protein>
<sequence>MNGFDRPVRPTSSNLFQILSVANTVAATLKVNLSPVMSTKTTPAISRMLCDENLSSLACCVSPSVFRAVLINARQLASYVHRFKLRLFKAKLLKTMTMISTAASLQASLPCVILACWSYELYARTASVAHFVTRSPPFIPGPVPGTVATTVWSPSRIMNVYTRFLCAFNARPRLIFTDQH</sequence>
<reference evidence="1" key="1">
    <citation type="submission" date="2023-03" db="EMBL/GenBank/DDBJ databases">
        <title>Massive genome expansion in bonnet fungi (Mycena s.s.) driven by repeated elements and novel gene families across ecological guilds.</title>
        <authorList>
            <consortium name="Lawrence Berkeley National Laboratory"/>
            <person name="Harder C.B."/>
            <person name="Miyauchi S."/>
            <person name="Viragh M."/>
            <person name="Kuo A."/>
            <person name="Thoen E."/>
            <person name="Andreopoulos B."/>
            <person name="Lu D."/>
            <person name="Skrede I."/>
            <person name="Drula E."/>
            <person name="Henrissat B."/>
            <person name="Morin E."/>
            <person name="Kohler A."/>
            <person name="Barry K."/>
            <person name="LaButti K."/>
            <person name="Morin E."/>
            <person name="Salamov A."/>
            <person name="Lipzen A."/>
            <person name="Mereny Z."/>
            <person name="Hegedus B."/>
            <person name="Baldrian P."/>
            <person name="Stursova M."/>
            <person name="Weitz H."/>
            <person name="Taylor A."/>
            <person name="Grigoriev I.V."/>
            <person name="Nagy L.G."/>
            <person name="Martin F."/>
            <person name="Kauserud H."/>
        </authorList>
    </citation>
    <scope>NUCLEOTIDE SEQUENCE</scope>
    <source>
        <strain evidence="1">CBHHK002</strain>
    </source>
</reference>
<name>A0AAD6ZEQ1_9AGAR</name>
<keyword evidence="2" id="KW-1185">Reference proteome</keyword>